<dbReference type="SUPFAM" id="SSF48230">
    <property type="entry name" value="Chondroitin AC/alginate lyase"/>
    <property type="match status" value="1"/>
</dbReference>
<dbReference type="EMBL" id="CP015401">
    <property type="protein sequence ID" value="ANU56966.1"/>
    <property type="molecule type" value="Genomic_DNA"/>
</dbReference>
<dbReference type="NCBIfam" id="NF045572">
    <property type="entry name" value="Hepsulflyase_bctds"/>
    <property type="match status" value="1"/>
</dbReference>
<dbReference type="Pfam" id="PF07940">
    <property type="entry name" value="Hepar_II_III_C"/>
    <property type="match status" value="1"/>
</dbReference>
<dbReference type="GO" id="GO:0042597">
    <property type="term" value="C:periplasmic space"/>
    <property type="evidence" value="ECO:0007669"/>
    <property type="project" value="UniProtKB-SubCell"/>
</dbReference>
<dbReference type="GO" id="GO:0016829">
    <property type="term" value="F:lyase activity"/>
    <property type="evidence" value="ECO:0007669"/>
    <property type="project" value="UniProtKB-KW"/>
</dbReference>
<dbReference type="KEGG" id="bcae:A4V03_04745"/>
<gene>
    <name evidence="7" type="ORF">A4V03_04745</name>
</gene>
<evidence type="ECO:0000256" key="1">
    <source>
        <dbReference type="ARBA" id="ARBA00004418"/>
    </source>
</evidence>
<dbReference type="PANTHER" id="PTHR39210:SF1">
    <property type="entry name" value="HEPARIN-SULFATE LYASE"/>
    <property type="match status" value="1"/>
</dbReference>
<protein>
    <submittedName>
        <fullName evidence="7">Heparinase</fullName>
    </submittedName>
</protein>
<evidence type="ECO:0000256" key="3">
    <source>
        <dbReference type="ARBA" id="ARBA00022764"/>
    </source>
</evidence>
<evidence type="ECO:0000313" key="8">
    <source>
        <dbReference type="Proteomes" id="UP000092631"/>
    </source>
</evidence>
<keyword evidence="8" id="KW-1185">Reference proteome</keyword>
<dbReference type="Pfam" id="PF16889">
    <property type="entry name" value="Hepar_II_III_N"/>
    <property type="match status" value="1"/>
</dbReference>
<name>A0A1C7GZ25_9BACE</name>
<dbReference type="OrthoDB" id="7335480at2"/>
<evidence type="ECO:0000259" key="5">
    <source>
        <dbReference type="Pfam" id="PF07940"/>
    </source>
</evidence>
<dbReference type="GeneID" id="82186437"/>
<feature type="domain" description="Heparin-sulfate lyase N-terminal" evidence="6">
    <location>
        <begin position="51"/>
        <end position="414"/>
    </location>
</feature>
<dbReference type="InterPro" id="IPR008929">
    <property type="entry name" value="Chondroitin_lyas"/>
</dbReference>
<keyword evidence="4" id="KW-0456">Lyase</keyword>
<accession>A0A1C7GZ25</accession>
<dbReference type="SMR" id="A0A1C7GZ25"/>
<dbReference type="InterPro" id="IPR012480">
    <property type="entry name" value="Hepar_II_III_C"/>
</dbReference>
<dbReference type="PANTHER" id="PTHR39210">
    <property type="entry name" value="HEPARIN-SULFATE LYASE"/>
    <property type="match status" value="1"/>
</dbReference>
<evidence type="ECO:0000313" key="7">
    <source>
        <dbReference type="EMBL" id="ANU56966.1"/>
    </source>
</evidence>
<dbReference type="Gene3D" id="1.50.10.100">
    <property type="entry name" value="Chondroitin AC/alginate lyase"/>
    <property type="match status" value="1"/>
</dbReference>
<dbReference type="STRING" id="1796613.A4V03_04745"/>
<dbReference type="Gene3D" id="2.70.98.70">
    <property type="match status" value="1"/>
</dbReference>
<proteinExistence type="predicted"/>
<dbReference type="Proteomes" id="UP000092631">
    <property type="component" value="Chromosome"/>
</dbReference>
<sequence>MKNIFFITCMFTAITFTGCVDDDDDLLSGEISSGVEILPENKPNDVVEPKLFDIINLDYPGLEKVKSFYEAGEHYYAAHALLEYYRNRTNVTNPNINLINPTISVKDQRIADQALEYRFYVRGFYESIDENKVETYYSFFDNNTKKIDWTAHQDTETDQEFRYQRHRHQWMLPQAKAYRISKDEKYIQSWIETYGDWLATYPYEPGTQFPPAGGSENDKDYEWKGLQVAERVLSQIDIMAYFIHSPNFTPEWLSTFLTAFEKEVECMRLNYYQEGNILLTQAQAVATAGILMPEFKNAEQWTNEGLQKVGVQLDEQFNNDGVQFELDLSYHIGAVSDFRSIYLLTQANDKMSLLPRNFTDKLKAATEVVMNTIYPDYSLDNFNDTRSSSYAKSTLLNRLKEYVAMYPNDQELLWMATEGKSGKEPTHLTQSYDDSGYYILRNGWKKESTMMILKNHNYKEWHSQPDNNTFGLYHNGRNFFPDAGVYAYSGNDRTKFAATVNHNTLTVMSKSIGGEQGGKVEGKLLKLETKNNTDVLVTENPSFDNATHRRTVFFVDKKFFVIVDEGYGKNAKSLKTNLNFHILDDEETPSVFEPHTTEQPYCQAYTNFADNKNMLARTFAETKIQESKSLSSSQATDISNAMGTISGLRLGYQITVNQPASKDDVTMAARYISVIYPFGTEEDRKALDIDAQFTDNEDGTAGTFHPEGVSIQVAVNGTKYTLSSK</sequence>
<dbReference type="InterPro" id="IPR031680">
    <property type="entry name" value="Hepar_II_III_N"/>
</dbReference>
<dbReference type="InterPro" id="IPR054646">
    <property type="entry name" value="HepC"/>
</dbReference>
<keyword evidence="3" id="KW-0574">Periplasm</keyword>
<dbReference type="RefSeq" id="WP_065538149.1">
    <property type="nucleotide sequence ID" value="NZ_CAPDLJ010000028.1"/>
</dbReference>
<dbReference type="AlphaFoldDB" id="A0A1C7GZ25"/>
<evidence type="ECO:0000256" key="2">
    <source>
        <dbReference type="ARBA" id="ARBA00022729"/>
    </source>
</evidence>
<evidence type="ECO:0000259" key="6">
    <source>
        <dbReference type="Pfam" id="PF16889"/>
    </source>
</evidence>
<reference evidence="8" key="1">
    <citation type="submission" date="2016-04" db="EMBL/GenBank/DDBJ databases">
        <title>Complete Genome Sequences of Twelve Strains of a Stable Defined Moderately Diverse Mouse Microbiota 2 (sDMDMm2).</title>
        <authorList>
            <person name="Uchimura Y."/>
            <person name="Wyss M."/>
            <person name="Brugiroux S."/>
            <person name="Limenitakis J.P."/>
            <person name="Stecher B."/>
            <person name="McCoy K.D."/>
            <person name="Macpherson A.J."/>
        </authorList>
    </citation>
    <scope>NUCLEOTIDE SEQUENCE [LARGE SCALE GENOMIC DNA]</scope>
    <source>
        <strain evidence="8">I48</strain>
    </source>
</reference>
<organism evidence="7 8">
    <name type="scientific">Bacteroides caecimuris</name>
    <dbReference type="NCBI Taxonomy" id="1796613"/>
    <lineage>
        <taxon>Bacteria</taxon>
        <taxon>Pseudomonadati</taxon>
        <taxon>Bacteroidota</taxon>
        <taxon>Bacteroidia</taxon>
        <taxon>Bacteroidales</taxon>
        <taxon>Bacteroidaceae</taxon>
        <taxon>Bacteroides</taxon>
    </lineage>
</organism>
<dbReference type="PROSITE" id="PS51257">
    <property type="entry name" value="PROKAR_LIPOPROTEIN"/>
    <property type="match status" value="1"/>
</dbReference>
<comment type="subcellular location">
    <subcellularLocation>
        <location evidence="1">Periplasm</location>
    </subcellularLocation>
</comment>
<feature type="domain" description="Heparinase II/III-like C-terminal" evidence="5">
    <location>
        <begin position="429"/>
        <end position="621"/>
    </location>
</feature>
<evidence type="ECO:0000256" key="4">
    <source>
        <dbReference type="ARBA" id="ARBA00023239"/>
    </source>
</evidence>
<keyword evidence="2" id="KW-0732">Signal</keyword>